<dbReference type="Proteomes" id="UP000054498">
    <property type="component" value="Unassembled WGS sequence"/>
</dbReference>
<feature type="region of interest" description="Disordered" evidence="3">
    <location>
        <begin position="1"/>
        <end position="52"/>
    </location>
</feature>
<dbReference type="InterPro" id="IPR036134">
    <property type="entry name" value="Crypto/Photolyase_FAD-like_sf"/>
</dbReference>
<dbReference type="PROSITE" id="PS51645">
    <property type="entry name" value="PHR_CRY_ALPHA_BETA"/>
    <property type="match status" value="1"/>
</dbReference>
<sequence length="394" mass="41215">MDAEAARLVGGSDGRGAAVGDRSGVSDVRVFPRLPPRAASPTADGGAAGRGASAPACGPALVWFRNDLRLEDHAALSAANAAATAVVPVFCFDPREHGQGTAGCERSGPARAAFVCGALRDLRMALRARGSDLIVRVGLPEEVLPQLAASVGAAHVYCHGEATDAERRAEAAVAAALQRRGAALEVLWGGTLLHPEDFPFKLGALFRAGATPSFAEFRERVGGGGRDGRGGRKAARLVAVRAPLEAPQFFKGFPAGCGITPGELPTLQQLGFIGEGLVAAAGAAPAMGAGLSSSEQRVLERMRGFDTGHGRGPAAHEPLTQAFVTKAWPWLAVGCVSPRTLYHAFANHERSQHNGARPGPERRRKHAQEGDCGASWLMFELLWRDFFRFALAAA</sequence>
<dbReference type="InterPro" id="IPR014729">
    <property type="entry name" value="Rossmann-like_a/b/a_fold"/>
</dbReference>
<dbReference type="GO" id="GO:0003904">
    <property type="term" value="F:deoxyribodipyrimidine photo-lyase activity"/>
    <property type="evidence" value="ECO:0007669"/>
    <property type="project" value="TreeGrafter"/>
</dbReference>
<dbReference type="GO" id="GO:0003677">
    <property type="term" value="F:DNA binding"/>
    <property type="evidence" value="ECO:0007669"/>
    <property type="project" value="TreeGrafter"/>
</dbReference>
<dbReference type="GO" id="GO:0000719">
    <property type="term" value="P:photoreactive repair"/>
    <property type="evidence" value="ECO:0007669"/>
    <property type="project" value="TreeGrafter"/>
</dbReference>
<gene>
    <name evidence="5" type="ORF">MNEG_8858</name>
</gene>
<dbReference type="STRING" id="145388.A0A0D2M6V7"/>
<dbReference type="Pfam" id="PF00875">
    <property type="entry name" value="DNA_photolyase"/>
    <property type="match status" value="1"/>
</dbReference>
<feature type="binding site" evidence="2">
    <location>
        <begin position="380"/>
        <end position="387"/>
    </location>
    <ligand>
        <name>FAD</name>
        <dbReference type="ChEBI" id="CHEBI:57692"/>
    </ligand>
</feature>
<dbReference type="InterPro" id="IPR006050">
    <property type="entry name" value="DNA_photolyase_N"/>
</dbReference>
<evidence type="ECO:0000256" key="2">
    <source>
        <dbReference type="PIRSR" id="PIRSR602081-1"/>
    </source>
</evidence>
<keyword evidence="2" id="KW-0274">FAD</keyword>
<dbReference type="AlphaFoldDB" id="A0A0D2M6V7"/>
<protein>
    <recommendedName>
        <fullName evidence="4">Photolyase/cryptochrome alpha/beta domain-containing protein</fullName>
    </recommendedName>
</protein>
<keyword evidence="2" id="KW-0285">Flavoprotein</keyword>
<evidence type="ECO:0000259" key="4">
    <source>
        <dbReference type="PROSITE" id="PS51645"/>
    </source>
</evidence>
<dbReference type="SUPFAM" id="SSF52425">
    <property type="entry name" value="Cryptochrome/photolyase, N-terminal domain"/>
    <property type="match status" value="1"/>
</dbReference>
<evidence type="ECO:0000313" key="6">
    <source>
        <dbReference type="Proteomes" id="UP000054498"/>
    </source>
</evidence>
<proteinExistence type="inferred from homology"/>
<reference evidence="5 6" key="1">
    <citation type="journal article" date="2013" name="BMC Genomics">
        <title>Reconstruction of the lipid metabolism for the microalga Monoraphidium neglectum from its genome sequence reveals characteristics suitable for biofuel production.</title>
        <authorList>
            <person name="Bogen C."/>
            <person name="Al-Dilaimi A."/>
            <person name="Albersmeier A."/>
            <person name="Wichmann J."/>
            <person name="Grundmann M."/>
            <person name="Rupp O."/>
            <person name="Lauersen K.J."/>
            <person name="Blifernez-Klassen O."/>
            <person name="Kalinowski J."/>
            <person name="Goesmann A."/>
            <person name="Mussgnug J.H."/>
            <person name="Kruse O."/>
        </authorList>
    </citation>
    <scope>NUCLEOTIDE SEQUENCE [LARGE SCALE GENOMIC DNA]</scope>
    <source>
        <strain evidence="5 6">SAG 48.87</strain>
    </source>
</reference>
<dbReference type="KEGG" id="mng:MNEG_8858"/>
<dbReference type="EMBL" id="KK101955">
    <property type="protein sequence ID" value="KIY99104.1"/>
    <property type="molecule type" value="Genomic_DNA"/>
</dbReference>
<feature type="domain" description="Photolyase/cryptochrome alpha/beta" evidence="4">
    <location>
        <begin position="58"/>
        <end position="192"/>
    </location>
</feature>
<name>A0A0D2M6V7_9CHLO</name>
<accession>A0A0D2M6V7</accession>
<dbReference type="PANTHER" id="PTHR11455:SF2">
    <property type="entry name" value="BLUE-LIGHT PHOTORECEPTOR PHR2"/>
    <property type="match status" value="1"/>
</dbReference>
<dbReference type="RefSeq" id="XP_013898124.1">
    <property type="nucleotide sequence ID" value="XM_014042670.1"/>
</dbReference>
<dbReference type="GeneID" id="25741733"/>
<comment type="cofactor">
    <cofactor evidence="2">
        <name>FAD</name>
        <dbReference type="ChEBI" id="CHEBI:57692"/>
    </cofactor>
    <text evidence="2">Binds 1 FAD per subunit.</text>
</comment>
<dbReference type="OrthoDB" id="435881at2759"/>
<comment type="similarity">
    <text evidence="1">Belongs to the DNA photolyase class-1 family.</text>
</comment>
<keyword evidence="6" id="KW-1185">Reference proteome</keyword>
<evidence type="ECO:0000313" key="5">
    <source>
        <dbReference type="EMBL" id="KIY99104.1"/>
    </source>
</evidence>
<dbReference type="SUPFAM" id="SSF48173">
    <property type="entry name" value="Cryptochrome/photolyase FAD-binding domain"/>
    <property type="match status" value="1"/>
</dbReference>
<dbReference type="GO" id="GO:0071949">
    <property type="term" value="F:FAD binding"/>
    <property type="evidence" value="ECO:0007669"/>
    <property type="project" value="TreeGrafter"/>
</dbReference>
<evidence type="ECO:0000256" key="1">
    <source>
        <dbReference type="ARBA" id="ARBA00005862"/>
    </source>
</evidence>
<dbReference type="InterPro" id="IPR036155">
    <property type="entry name" value="Crypto/Photolyase_N_sf"/>
</dbReference>
<feature type="compositionally biased region" description="Low complexity" evidence="3">
    <location>
        <begin position="41"/>
        <end position="52"/>
    </location>
</feature>
<organism evidence="5 6">
    <name type="scientific">Monoraphidium neglectum</name>
    <dbReference type="NCBI Taxonomy" id="145388"/>
    <lineage>
        <taxon>Eukaryota</taxon>
        <taxon>Viridiplantae</taxon>
        <taxon>Chlorophyta</taxon>
        <taxon>core chlorophytes</taxon>
        <taxon>Chlorophyceae</taxon>
        <taxon>CS clade</taxon>
        <taxon>Sphaeropleales</taxon>
        <taxon>Selenastraceae</taxon>
        <taxon>Monoraphidium</taxon>
    </lineage>
</organism>
<dbReference type="Gene3D" id="3.40.50.620">
    <property type="entry name" value="HUPs"/>
    <property type="match status" value="1"/>
</dbReference>
<dbReference type="InterPro" id="IPR002081">
    <property type="entry name" value="Cryptochrome/DNA_photolyase_1"/>
</dbReference>
<dbReference type="PANTHER" id="PTHR11455">
    <property type="entry name" value="CRYPTOCHROME"/>
    <property type="match status" value="1"/>
</dbReference>
<dbReference type="Gene3D" id="1.25.40.80">
    <property type="match status" value="1"/>
</dbReference>
<evidence type="ECO:0000256" key="3">
    <source>
        <dbReference type="SAM" id="MobiDB-lite"/>
    </source>
</evidence>